<dbReference type="EMBL" id="JAVRRA010008208">
    <property type="protein sequence ID" value="KAK5257606.1"/>
    <property type="molecule type" value="Genomic_DNA"/>
</dbReference>
<feature type="region of interest" description="Disordered" evidence="1">
    <location>
        <begin position="202"/>
        <end position="252"/>
    </location>
</feature>
<comment type="caution">
    <text evidence="2">The sequence shown here is derived from an EMBL/GenBank/DDBJ whole genome shotgun (WGS) entry which is preliminary data.</text>
</comment>
<feature type="region of interest" description="Disordered" evidence="1">
    <location>
        <begin position="1"/>
        <end position="69"/>
    </location>
</feature>
<feature type="compositionally biased region" description="Low complexity" evidence="1">
    <location>
        <begin position="74"/>
        <end position="88"/>
    </location>
</feature>
<feature type="compositionally biased region" description="Low complexity" evidence="1">
    <location>
        <begin position="1"/>
        <end position="15"/>
    </location>
</feature>
<evidence type="ECO:0000313" key="3">
    <source>
        <dbReference type="Proteomes" id="UP001357485"/>
    </source>
</evidence>
<evidence type="ECO:0000313" key="2">
    <source>
        <dbReference type="EMBL" id="KAK5257606.1"/>
    </source>
</evidence>
<feature type="region of interest" description="Disordered" evidence="1">
    <location>
        <begin position="74"/>
        <end position="93"/>
    </location>
</feature>
<evidence type="ECO:0000256" key="1">
    <source>
        <dbReference type="SAM" id="MobiDB-lite"/>
    </source>
</evidence>
<name>A0ABR0M0E6_9PEZI</name>
<keyword evidence="3" id="KW-1185">Reference proteome</keyword>
<dbReference type="Proteomes" id="UP001357485">
    <property type="component" value="Unassembled WGS sequence"/>
</dbReference>
<protein>
    <submittedName>
        <fullName evidence="2">Uncharacterized protein</fullName>
    </submittedName>
</protein>
<feature type="compositionally biased region" description="Gly residues" evidence="1">
    <location>
        <begin position="117"/>
        <end position="131"/>
    </location>
</feature>
<feature type="region of interest" description="Disordered" evidence="1">
    <location>
        <begin position="113"/>
        <end position="135"/>
    </location>
</feature>
<reference evidence="2 3" key="1">
    <citation type="submission" date="2023-08" db="EMBL/GenBank/DDBJ databases">
        <title>Black Yeasts Isolated from many extreme environments.</title>
        <authorList>
            <person name="Coleine C."/>
            <person name="Stajich J.E."/>
            <person name="Selbmann L."/>
        </authorList>
    </citation>
    <scope>NUCLEOTIDE SEQUENCE [LARGE SCALE GENOMIC DNA]</scope>
    <source>
        <strain evidence="2 3">CCFEE 536</strain>
    </source>
</reference>
<sequence>MASGAEAAAASQSTSHLAALRRRPPGFTTLFTPDVQRQPAVYIAPRGLSDTKPGTPPPTSFSIDTAPSRYSLSRRSSACSALPSPATSRSIPLNGNHRLSFGSVTSRKDDYSALGGLEEGNGNGNGNGNGFGNLADELADAWDEDESGYMDEGTSMLSPAAEQDGVGVNGIHHADEVSLNGRTVDDQQSDVDDDEEIGIHAAYTSSPLPPLAKLTNGSSHLPSRGTKHRRKFSRAASPDGDDSDPEAPDALSPELESQIAAIERLARTGLPPTDSISTTFLQDLGGQTTLEAHTTRLTNTHNSLTAHLTTQTRLLASLASTLFSPLAPPPAPESIDVLLPLLATALTALPRPSTRPLHALHALSASTAALHAALAALADSAHLTRQSSNAAARHLRGTRDVLAQLRREHEARDAGVRWIEAGDWARRLAARECASECGQVVAGFESVCEGWRERLAAQGGGVEAVV</sequence>
<accession>A0ABR0M0E6</accession>
<organism evidence="2 3">
    <name type="scientific">Cryomyces antarcticus</name>
    <dbReference type="NCBI Taxonomy" id="329879"/>
    <lineage>
        <taxon>Eukaryota</taxon>
        <taxon>Fungi</taxon>
        <taxon>Dikarya</taxon>
        <taxon>Ascomycota</taxon>
        <taxon>Pezizomycotina</taxon>
        <taxon>Dothideomycetes</taxon>
        <taxon>Dothideomycetes incertae sedis</taxon>
        <taxon>Cryomyces</taxon>
    </lineage>
</organism>
<proteinExistence type="predicted"/>
<gene>
    <name evidence="2" type="ORF">LTR16_000113</name>
</gene>